<evidence type="ECO:0008006" key="5">
    <source>
        <dbReference type="Google" id="ProtNLM"/>
    </source>
</evidence>
<organism evidence="3 4">
    <name type="scientific">Actinomadura luzonensis</name>
    <dbReference type="NCBI Taxonomy" id="2805427"/>
    <lineage>
        <taxon>Bacteria</taxon>
        <taxon>Bacillati</taxon>
        <taxon>Actinomycetota</taxon>
        <taxon>Actinomycetes</taxon>
        <taxon>Streptosporangiales</taxon>
        <taxon>Thermomonosporaceae</taxon>
        <taxon>Actinomadura</taxon>
    </lineage>
</organism>
<keyword evidence="2" id="KW-0472">Membrane</keyword>
<feature type="region of interest" description="Disordered" evidence="1">
    <location>
        <begin position="168"/>
        <end position="215"/>
    </location>
</feature>
<protein>
    <recommendedName>
        <fullName evidence="5">Rod shape-determining protein MreD</fullName>
    </recommendedName>
</protein>
<comment type="caution">
    <text evidence="3">The sequence shown here is derived from an EMBL/GenBank/DDBJ whole genome shotgun (WGS) entry which is preliminary data.</text>
</comment>
<keyword evidence="2" id="KW-0812">Transmembrane</keyword>
<reference evidence="3 4" key="1">
    <citation type="submission" date="2022-04" db="EMBL/GenBank/DDBJ databases">
        <title>Genome draft of Actinomadura sp. ATCC 31491.</title>
        <authorList>
            <person name="Shi X."/>
            <person name="Du Y."/>
        </authorList>
    </citation>
    <scope>NUCLEOTIDE SEQUENCE [LARGE SCALE GENOMIC DNA]</scope>
    <source>
        <strain evidence="3 4">ATCC 31491</strain>
    </source>
</reference>
<dbReference type="EMBL" id="JAKRKC020000001">
    <property type="protein sequence ID" value="MCK2216803.1"/>
    <property type="molecule type" value="Genomic_DNA"/>
</dbReference>
<feature type="transmembrane region" description="Helical" evidence="2">
    <location>
        <begin position="66"/>
        <end position="86"/>
    </location>
</feature>
<accession>A0ABT0FWU6</accession>
<keyword evidence="2" id="KW-1133">Transmembrane helix</keyword>
<feature type="transmembrane region" description="Helical" evidence="2">
    <location>
        <begin position="143"/>
        <end position="166"/>
    </location>
</feature>
<feature type="compositionally biased region" description="Gly residues" evidence="1">
    <location>
        <begin position="200"/>
        <end position="215"/>
    </location>
</feature>
<sequence length="215" mass="21221">MGVVLFLVVAPLVQVLAVNRSPWGGPDLVVLAVVWPALAGGPGWGCAAGFAAGLAADVTPPAGGTVGASAVALAVTGLLTGLSSPTGTRWARARMGRAVALGTAGAVPGMGRAVALGAGGAVLGVGSRAGMAVALGDMGWREAWAGLPATLAWTAALGAPLAAALLRRRRPRTGRGSLPGADPWHKRQPRRGRDPRVGRGFPGGRRSGGGGVWGV</sequence>
<proteinExistence type="predicted"/>
<evidence type="ECO:0000256" key="1">
    <source>
        <dbReference type="SAM" id="MobiDB-lite"/>
    </source>
</evidence>
<keyword evidence="4" id="KW-1185">Reference proteome</keyword>
<evidence type="ECO:0000313" key="4">
    <source>
        <dbReference type="Proteomes" id="UP001317259"/>
    </source>
</evidence>
<gene>
    <name evidence="3" type="ORF">MF672_023845</name>
</gene>
<name>A0ABT0FWU6_9ACTN</name>
<dbReference type="Proteomes" id="UP001317259">
    <property type="component" value="Unassembled WGS sequence"/>
</dbReference>
<evidence type="ECO:0000256" key="2">
    <source>
        <dbReference type="SAM" id="Phobius"/>
    </source>
</evidence>
<feature type="transmembrane region" description="Helical" evidence="2">
    <location>
        <begin position="98"/>
        <end position="123"/>
    </location>
</feature>
<evidence type="ECO:0000313" key="3">
    <source>
        <dbReference type="EMBL" id="MCK2216803.1"/>
    </source>
</evidence>
<dbReference type="RefSeq" id="WP_242382891.1">
    <property type="nucleotide sequence ID" value="NZ_JAKRKC020000001.1"/>
</dbReference>